<protein>
    <submittedName>
        <fullName evidence="8">Peptidase C69</fullName>
    </submittedName>
</protein>
<dbReference type="InterPro" id="IPR002510">
    <property type="entry name" value="Metalloprtase-TldD/E_N"/>
</dbReference>
<evidence type="ECO:0000256" key="4">
    <source>
        <dbReference type="ARBA" id="ARBA00023049"/>
    </source>
</evidence>
<dbReference type="InterPro" id="IPR045569">
    <property type="entry name" value="Metalloprtase-TldD/E_C"/>
</dbReference>
<sequence>MKSFAKKVIASLPAKGIDYADVRVLGSRRQNISTKNGTVESATNSSDQGFGLRVLINGSWGFASSSKLETSEIARVVRLAVEIARASALSPGEPAVLSPLKKQTGGYRTKIQQDPFKVPLEQKISLLLEADTIMRRNPDIKVARGSLWFFHEDKVFASTQGSLLSQEITESGGEISALAVDGPEVQIRTYPNMGGDTGQAGYEFIEKLDLAGNAEKISREASLLLKAPLCPAKKGTIIIATNQLALQVHESIGHPIELDRVYGTEAAYAGTSFLTTDKLNALKYGSDMVNVNADATAPGGLGTFGWDDEGVPAQNVPIIKNGLFTGYLSSRETAAQLGLLSGGAMRADGWNRIPLIRMTNINLEPGSWDYQNLIADTADGVLFDTTKTWSIDDKRLNFQFTTEIAWQIKGGRLTGQAYKNPTYTGLTPEFWNSCDAICNSRSWHLWGIPNCGKGQPGQTAHVGHGVSPARFRNVQIGVS</sequence>
<evidence type="ECO:0000256" key="2">
    <source>
        <dbReference type="ARBA" id="ARBA00022670"/>
    </source>
</evidence>
<evidence type="ECO:0000313" key="8">
    <source>
        <dbReference type="EMBL" id="OGF07176.1"/>
    </source>
</evidence>
<keyword evidence="4" id="KW-0482">Metalloprotease</keyword>
<evidence type="ECO:0000259" key="5">
    <source>
        <dbReference type="Pfam" id="PF01523"/>
    </source>
</evidence>
<feature type="domain" description="Metalloprotease TldD/E N-terminal" evidence="5">
    <location>
        <begin position="20"/>
        <end position="84"/>
    </location>
</feature>
<dbReference type="PANTHER" id="PTHR30624:SF10">
    <property type="entry name" value="CONSERVED PROTEIN"/>
    <property type="match status" value="1"/>
</dbReference>
<dbReference type="PANTHER" id="PTHR30624">
    <property type="entry name" value="UNCHARACTERIZED PROTEIN TLDD AND PMBA"/>
    <property type="match status" value="1"/>
</dbReference>
<comment type="similarity">
    <text evidence="1">Belongs to the peptidase U62 family.</text>
</comment>
<dbReference type="FunFam" id="3.30.2290.10:FF:000003">
    <property type="entry name" value="Zinc-dependent protease, TldD/PmbA family"/>
    <property type="match status" value="1"/>
</dbReference>
<name>A0A1F5QY84_9BACT</name>
<dbReference type="EMBL" id="MFFM01000051">
    <property type="protein sequence ID" value="OGF07176.1"/>
    <property type="molecule type" value="Genomic_DNA"/>
</dbReference>
<dbReference type="InterPro" id="IPR045570">
    <property type="entry name" value="Metalloprtase-TldD/E_cen_dom"/>
</dbReference>
<gene>
    <name evidence="8" type="ORF">A2024_09670</name>
</gene>
<reference evidence="8 9" key="1">
    <citation type="journal article" date="2016" name="Nat. Commun.">
        <title>Thousands of microbial genomes shed light on interconnected biogeochemical processes in an aquifer system.</title>
        <authorList>
            <person name="Anantharaman K."/>
            <person name="Brown C.T."/>
            <person name="Hug L.A."/>
            <person name="Sharon I."/>
            <person name="Castelle C.J."/>
            <person name="Probst A.J."/>
            <person name="Thomas B.C."/>
            <person name="Singh A."/>
            <person name="Wilkins M.J."/>
            <person name="Karaoz U."/>
            <person name="Brodie E.L."/>
            <person name="Williams K.H."/>
            <person name="Hubbard S.S."/>
            <person name="Banfield J.F."/>
        </authorList>
    </citation>
    <scope>NUCLEOTIDE SEQUENCE [LARGE SCALE GENOMIC DNA]</scope>
</reference>
<organism evidence="8 9">
    <name type="scientific">Candidatus Edwardsbacteria bacterium GWF2_54_11</name>
    <dbReference type="NCBI Taxonomy" id="1817851"/>
    <lineage>
        <taxon>Bacteria</taxon>
        <taxon>Candidatus Edwardsiibacteriota</taxon>
    </lineage>
</organism>
<proteinExistence type="inferred from homology"/>
<feature type="domain" description="Metalloprotease TldD/E C-terminal" evidence="6">
    <location>
        <begin position="236"/>
        <end position="475"/>
    </location>
</feature>
<dbReference type="Gene3D" id="3.30.2290.10">
    <property type="entry name" value="PmbA/TldD superfamily"/>
    <property type="match status" value="1"/>
</dbReference>
<evidence type="ECO:0000256" key="3">
    <source>
        <dbReference type="ARBA" id="ARBA00022801"/>
    </source>
</evidence>
<dbReference type="GO" id="GO:0005829">
    <property type="term" value="C:cytosol"/>
    <property type="evidence" value="ECO:0007669"/>
    <property type="project" value="TreeGrafter"/>
</dbReference>
<evidence type="ECO:0000259" key="7">
    <source>
        <dbReference type="Pfam" id="PF19290"/>
    </source>
</evidence>
<comment type="caution">
    <text evidence="8">The sequence shown here is derived from an EMBL/GenBank/DDBJ whole genome shotgun (WGS) entry which is preliminary data.</text>
</comment>
<keyword evidence="3" id="KW-0378">Hydrolase</keyword>
<evidence type="ECO:0000256" key="1">
    <source>
        <dbReference type="ARBA" id="ARBA00005836"/>
    </source>
</evidence>
<dbReference type="GO" id="GO:0006508">
    <property type="term" value="P:proteolysis"/>
    <property type="evidence" value="ECO:0007669"/>
    <property type="project" value="UniProtKB-KW"/>
</dbReference>
<dbReference type="InterPro" id="IPR035068">
    <property type="entry name" value="TldD/PmbA_N"/>
</dbReference>
<evidence type="ECO:0000259" key="6">
    <source>
        <dbReference type="Pfam" id="PF19289"/>
    </source>
</evidence>
<dbReference type="AlphaFoldDB" id="A0A1F5QY84"/>
<dbReference type="SUPFAM" id="SSF111283">
    <property type="entry name" value="Putative modulator of DNA gyrase, PmbA/TldD"/>
    <property type="match status" value="1"/>
</dbReference>
<dbReference type="InterPro" id="IPR051463">
    <property type="entry name" value="Peptidase_U62_metallo"/>
</dbReference>
<feature type="domain" description="Metalloprotease TldD/E central" evidence="7">
    <location>
        <begin position="114"/>
        <end position="223"/>
    </location>
</feature>
<dbReference type="Pfam" id="PF19289">
    <property type="entry name" value="PmbA_TldD_3rd"/>
    <property type="match status" value="1"/>
</dbReference>
<accession>A0A1F5QY84</accession>
<dbReference type="Pfam" id="PF19290">
    <property type="entry name" value="PmbA_TldD_2nd"/>
    <property type="match status" value="1"/>
</dbReference>
<dbReference type="GO" id="GO:0008237">
    <property type="term" value="F:metallopeptidase activity"/>
    <property type="evidence" value="ECO:0007669"/>
    <property type="project" value="UniProtKB-KW"/>
</dbReference>
<dbReference type="InterPro" id="IPR036059">
    <property type="entry name" value="TldD/PmbA_sf"/>
</dbReference>
<dbReference type="Pfam" id="PF01523">
    <property type="entry name" value="PmbA_TldD_1st"/>
    <property type="match status" value="1"/>
</dbReference>
<dbReference type="Proteomes" id="UP000177230">
    <property type="component" value="Unassembled WGS sequence"/>
</dbReference>
<evidence type="ECO:0000313" key="9">
    <source>
        <dbReference type="Proteomes" id="UP000177230"/>
    </source>
</evidence>
<keyword evidence="2" id="KW-0645">Protease</keyword>